<evidence type="ECO:0000313" key="5">
    <source>
        <dbReference type="Proteomes" id="UP000489600"/>
    </source>
</evidence>
<dbReference type="Proteomes" id="UP000489600">
    <property type="component" value="Unassembled WGS sequence"/>
</dbReference>
<proteinExistence type="predicted"/>
<evidence type="ECO:0000313" key="4">
    <source>
        <dbReference type="EMBL" id="VVA89851.1"/>
    </source>
</evidence>
<feature type="repeat" description="ANK" evidence="1">
    <location>
        <begin position="116"/>
        <end position="138"/>
    </location>
</feature>
<dbReference type="Pfam" id="PF12796">
    <property type="entry name" value="Ank_2"/>
    <property type="match status" value="1"/>
</dbReference>
<dbReference type="PROSITE" id="PS50297">
    <property type="entry name" value="ANK_REP_REGION"/>
    <property type="match status" value="2"/>
</dbReference>
<dbReference type="EMBL" id="CABITT030000001">
    <property type="protein sequence ID" value="VVA89851.1"/>
    <property type="molecule type" value="Genomic_DNA"/>
</dbReference>
<evidence type="ECO:0000256" key="1">
    <source>
        <dbReference type="PROSITE-ProRule" id="PRU00023"/>
    </source>
</evidence>
<comment type="caution">
    <text evidence="4">The sequence shown here is derived from an EMBL/GenBank/DDBJ whole genome shotgun (WGS) entry which is preliminary data.</text>
</comment>
<dbReference type="Gene3D" id="1.25.40.20">
    <property type="entry name" value="Ankyrin repeat-containing domain"/>
    <property type="match status" value="1"/>
</dbReference>
<evidence type="ECO:0000256" key="3">
    <source>
        <dbReference type="SAM" id="Phobius"/>
    </source>
</evidence>
<dbReference type="SUPFAM" id="SSF48403">
    <property type="entry name" value="Ankyrin repeat"/>
    <property type="match status" value="1"/>
</dbReference>
<keyword evidence="3" id="KW-0472">Membrane</keyword>
<dbReference type="PANTHER" id="PTHR24121">
    <property type="entry name" value="NO MECHANORECEPTOR POTENTIAL C, ISOFORM D-RELATED"/>
    <property type="match status" value="1"/>
</dbReference>
<sequence length="347" mass="38232">MGRVDRIDLPRPPRRPRFQELRKLEAELKAMDSEMSNTATSTVSYEIMNHGIPCALRAGDKESFIKRISNDGMIIQQRVDCQGNSILHLAAASGHVHIVEYIVSTFKDLLQVKNVMGETVFHVAARSGNLSVVEYLLKCTMACPLDSAKTKSENGDTALHAALKGKYADVALYLLGVRHDVSFDKNNDQTTLDMALGSAGSPNGSQSILLSTSHRRRRSNRQNTETTKDDGIKILKWTVTIVATVTIVMCCTCTKVYISSAPDLSITGLVKTAVFAVFMLCNSVPILASVETMIDIIRARHLNDVLFVRRANLLAMALVIITFVSMFVAFMVGVGLVLILRLWHSFS</sequence>
<protein>
    <submittedName>
        <fullName evidence="4">Uncharacterized protein</fullName>
    </submittedName>
</protein>
<dbReference type="PROSITE" id="PS50088">
    <property type="entry name" value="ANK_REPEAT"/>
    <property type="match status" value="2"/>
</dbReference>
<dbReference type="OrthoDB" id="1093100at2759"/>
<accession>A0A565AKD3</accession>
<dbReference type="InterPro" id="IPR036770">
    <property type="entry name" value="Ankyrin_rpt-contain_sf"/>
</dbReference>
<feature type="region of interest" description="Disordered" evidence="2">
    <location>
        <begin position="196"/>
        <end position="225"/>
    </location>
</feature>
<gene>
    <name evidence="4" type="ORF">ANE_LOCUS296</name>
</gene>
<name>A0A565AKD3_9BRAS</name>
<dbReference type="Pfam" id="PF00023">
    <property type="entry name" value="Ank"/>
    <property type="match status" value="1"/>
</dbReference>
<keyword evidence="3" id="KW-1133">Transmembrane helix</keyword>
<keyword evidence="1" id="KW-0040">ANK repeat</keyword>
<keyword evidence="5" id="KW-1185">Reference proteome</keyword>
<evidence type="ECO:0000256" key="2">
    <source>
        <dbReference type="SAM" id="MobiDB-lite"/>
    </source>
</evidence>
<feature type="compositionally biased region" description="Polar residues" evidence="2">
    <location>
        <begin position="200"/>
        <end position="212"/>
    </location>
</feature>
<feature type="repeat" description="ANK" evidence="1">
    <location>
        <begin position="82"/>
        <end position="114"/>
    </location>
</feature>
<feature type="transmembrane region" description="Helical" evidence="3">
    <location>
        <begin position="270"/>
        <end position="290"/>
    </location>
</feature>
<dbReference type="AlphaFoldDB" id="A0A565AKD3"/>
<dbReference type="PANTHER" id="PTHR24121:SF21">
    <property type="entry name" value="ANKYRIN REPEAT FAMILY PROTEIN"/>
    <property type="match status" value="1"/>
</dbReference>
<reference evidence="4" key="1">
    <citation type="submission" date="2019-07" db="EMBL/GenBank/DDBJ databases">
        <authorList>
            <person name="Dittberner H."/>
        </authorList>
    </citation>
    <scope>NUCLEOTIDE SEQUENCE [LARGE SCALE GENOMIC DNA]</scope>
</reference>
<dbReference type="SMART" id="SM00248">
    <property type="entry name" value="ANK"/>
    <property type="match status" value="3"/>
</dbReference>
<feature type="transmembrane region" description="Helical" evidence="3">
    <location>
        <begin position="311"/>
        <end position="343"/>
    </location>
</feature>
<feature type="transmembrane region" description="Helical" evidence="3">
    <location>
        <begin position="237"/>
        <end position="258"/>
    </location>
</feature>
<keyword evidence="3" id="KW-0812">Transmembrane</keyword>
<dbReference type="InterPro" id="IPR002110">
    <property type="entry name" value="Ankyrin_rpt"/>
</dbReference>
<organism evidence="4 5">
    <name type="scientific">Arabis nemorensis</name>
    <dbReference type="NCBI Taxonomy" id="586526"/>
    <lineage>
        <taxon>Eukaryota</taxon>
        <taxon>Viridiplantae</taxon>
        <taxon>Streptophyta</taxon>
        <taxon>Embryophyta</taxon>
        <taxon>Tracheophyta</taxon>
        <taxon>Spermatophyta</taxon>
        <taxon>Magnoliopsida</taxon>
        <taxon>eudicotyledons</taxon>
        <taxon>Gunneridae</taxon>
        <taxon>Pentapetalae</taxon>
        <taxon>rosids</taxon>
        <taxon>malvids</taxon>
        <taxon>Brassicales</taxon>
        <taxon>Brassicaceae</taxon>
        <taxon>Arabideae</taxon>
        <taxon>Arabis</taxon>
    </lineage>
</organism>